<accession>A0ABW8KDW7</accession>
<reference evidence="2 3" key="1">
    <citation type="submission" date="2020-10" db="EMBL/GenBank/DDBJ databases">
        <title>Phylogeny of dyella-like bacteria.</title>
        <authorList>
            <person name="Fu J."/>
        </authorList>
    </citation>
    <scope>NUCLEOTIDE SEQUENCE [LARGE SCALE GENOMIC DNA]</scope>
    <source>
        <strain evidence="2 3">DKC-1</strain>
    </source>
</reference>
<proteinExistence type="predicted"/>
<keyword evidence="1" id="KW-0732">Signal</keyword>
<keyword evidence="3" id="KW-1185">Reference proteome</keyword>
<feature type="chain" id="PRO_5045774076" description="DUF3617 family protein" evidence="1">
    <location>
        <begin position="37"/>
        <end position="157"/>
    </location>
</feature>
<evidence type="ECO:0000313" key="3">
    <source>
        <dbReference type="Proteomes" id="UP001620397"/>
    </source>
</evidence>
<evidence type="ECO:0008006" key="4">
    <source>
        <dbReference type="Google" id="ProtNLM"/>
    </source>
</evidence>
<protein>
    <recommendedName>
        <fullName evidence="4">DUF3617 family protein</fullName>
    </recommendedName>
</protein>
<organism evidence="2 3">
    <name type="scientific">Dyella agri</name>
    <dbReference type="NCBI Taxonomy" id="1926869"/>
    <lineage>
        <taxon>Bacteria</taxon>
        <taxon>Pseudomonadati</taxon>
        <taxon>Pseudomonadota</taxon>
        <taxon>Gammaproteobacteria</taxon>
        <taxon>Lysobacterales</taxon>
        <taxon>Rhodanobacteraceae</taxon>
        <taxon>Dyella</taxon>
    </lineage>
</organism>
<dbReference type="Pfam" id="PF12276">
    <property type="entry name" value="DUF3617"/>
    <property type="match status" value="1"/>
</dbReference>
<dbReference type="InterPro" id="IPR022061">
    <property type="entry name" value="DUF3617"/>
</dbReference>
<evidence type="ECO:0000256" key="1">
    <source>
        <dbReference type="SAM" id="SignalP"/>
    </source>
</evidence>
<comment type="caution">
    <text evidence="2">The sequence shown here is derived from an EMBL/GenBank/DDBJ whole genome shotgun (WGS) entry which is preliminary data.</text>
</comment>
<sequence length="157" mass="17044">MTKWNRRVVRRPRAAALRFGLSAILLLGAASVAVTRADPADFQAMPGLWRIVLRVVSNGHAGPPKVEWRCVNEGDDPWARFADLPTPAPQCQRSDQHRSSTALDWTLSCAGVSAPSGRGRVEFDTPEHYTGSVSLQGRGEVLRVEGVRRAACTGPSD</sequence>
<gene>
    <name evidence="2" type="ORF">ISP14_04870</name>
</gene>
<evidence type="ECO:0000313" key="2">
    <source>
        <dbReference type="EMBL" id="MFK2930120.1"/>
    </source>
</evidence>
<dbReference type="EMBL" id="JADIKL010000002">
    <property type="protein sequence ID" value="MFK2930120.1"/>
    <property type="molecule type" value="Genomic_DNA"/>
</dbReference>
<name>A0ABW8KDW7_9GAMM</name>
<feature type="signal peptide" evidence="1">
    <location>
        <begin position="1"/>
        <end position="36"/>
    </location>
</feature>
<dbReference type="Proteomes" id="UP001620397">
    <property type="component" value="Unassembled WGS sequence"/>
</dbReference>
<dbReference type="RefSeq" id="WP_404536742.1">
    <property type="nucleotide sequence ID" value="NZ_JADIKL010000002.1"/>
</dbReference>